<feature type="compositionally biased region" description="Pro residues" evidence="1">
    <location>
        <begin position="341"/>
        <end position="358"/>
    </location>
</feature>
<protein>
    <submittedName>
        <fullName evidence="3">Uncharacterized protein</fullName>
    </submittedName>
</protein>
<evidence type="ECO:0000256" key="1">
    <source>
        <dbReference type="SAM" id="MobiDB-lite"/>
    </source>
</evidence>
<feature type="chain" id="PRO_5034782137" evidence="2">
    <location>
        <begin position="20"/>
        <end position="372"/>
    </location>
</feature>
<feature type="compositionally biased region" description="Low complexity" evidence="1">
    <location>
        <begin position="318"/>
        <end position="340"/>
    </location>
</feature>
<feature type="signal peptide" evidence="2">
    <location>
        <begin position="1"/>
        <end position="19"/>
    </location>
</feature>
<accession>A0A8H7ZR22</accession>
<sequence length="372" mass="37329">MRPPRPLVVVLAAAALVGALLPGPSGACADPAGRAAVDVRPDAPDAPSAAGLHAAGTFAGKRRRSAVVKRGLWSLGDFPWPFSSSSRLERIHRAATIGAAKGLTSGALKGLRDVAVQCAADFKNVLLCSPLPRASQAPSSTSSAAAWKLKLFTAGAMGGFALREAAPRFFGSRENAAKAAKPTASGLVEPKVPVSGPPAGPGTGVSGAALGTTSPLVPGAPGDRAAALPIEVADLARSVGAVGPGTAYVVLTPAPQAPTAAPKSLPGDIAVSPPAGPRVIASRHTPGVASHTEIDIGNLRLFVVVPDSDHVRPAAAERQSSPPQRDSQPPSQQRDSLSPSAPLPPSSPPPASPQPPPLRSSAVVTDSFEHPS</sequence>
<gene>
    <name evidence="3" type="ORF">BJ554DRAFT_2082</name>
</gene>
<keyword evidence="4" id="KW-1185">Reference proteome</keyword>
<dbReference type="Proteomes" id="UP000673691">
    <property type="component" value="Unassembled WGS sequence"/>
</dbReference>
<dbReference type="EMBL" id="JAEFCI010009431">
    <property type="protein sequence ID" value="KAG5457814.1"/>
    <property type="molecule type" value="Genomic_DNA"/>
</dbReference>
<comment type="caution">
    <text evidence="3">The sequence shown here is derived from an EMBL/GenBank/DDBJ whole genome shotgun (WGS) entry which is preliminary data.</text>
</comment>
<evidence type="ECO:0000256" key="2">
    <source>
        <dbReference type="SAM" id="SignalP"/>
    </source>
</evidence>
<proteinExistence type="predicted"/>
<reference evidence="3 4" key="1">
    <citation type="journal article" name="Sci. Rep.">
        <title>Genome-scale phylogenetic analyses confirm Olpidium as the closest living zoosporic fungus to the non-flagellated, terrestrial fungi.</title>
        <authorList>
            <person name="Chang Y."/>
            <person name="Rochon D."/>
            <person name="Sekimoto S."/>
            <person name="Wang Y."/>
            <person name="Chovatia M."/>
            <person name="Sandor L."/>
            <person name="Salamov A."/>
            <person name="Grigoriev I.V."/>
            <person name="Stajich J.E."/>
            <person name="Spatafora J.W."/>
        </authorList>
    </citation>
    <scope>NUCLEOTIDE SEQUENCE [LARGE SCALE GENOMIC DNA]</scope>
    <source>
        <strain evidence="3">S191</strain>
    </source>
</reference>
<organism evidence="3 4">
    <name type="scientific">Olpidium bornovanus</name>
    <dbReference type="NCBI Taxonomy" id="278681"/>
    <lineage>
        <taxon>Eukaryota</taxon>
        <taxon>Fungi</taxon>
        <taxon>Fungi incertae sedis</taxon>
        <taxon>Olpidiomycota</taxon>
        <taxon>Olpidiomycotina</taxon>
        <taxon>Olpidiomycetes</taxon>
        <taxon>Olpidiales</taxon>
        <taxon>Olpidiaceae</taxon>
        <taxon>Olpidium</taxon>
    </lineage>
</organism>
<evidence type="ECO:0000313" key="4">
    <source>
        <dbReference type="Proteomes" id="UP000673691"/>
    </source>
</evidence>
<dbReference type="AlphaFoldDB" id="A0A8H7ZR22"/>
<name>A0A8H7ZR22_9FUNG</name>
<evidence type="ECO:0000313" key="3">
    <source>
        <dbReference type="EMBL" id="KAG5457814.1"/>
    </source>
</evidence>
<keyword evidence="2" id="KW-0732">Signal</keyword>
<feature type="region of interest" description="Disordered" evidence="1">
    <location>
        <begin position="312"/>
        <end position="372"/>
    </location>
</feature>